<gene>
    <name evidence="5" type="ORF">Tco_0752225</name>
</gene>
<organism evidence="5 6">
    <name type="scientific">Tanacetum coccineum</name>
    <dbReference type="NCBI Taxonomy" id="301880"/>
    <lineage>
        <taxon>Eukaryota</taxon>
        <taxon>Viridiplantae</taxon>
        <taxon>Streptophyta</taxon>
        <taxon>Embryophyta</taxon>
        <taxon>Tracheophyta</taxon>
        <taxon>Spermatophyta</taxon>
        <taxon>Magnoliopsida</taxon>
        <taxon>eudicotyledons</taxon>
        <taxon>Gunneridae</taxon>
        <taxon>Pentapetalae</taxon>
        <taxon>asterids</taxon>
        <taxon>campanulids</taxon>
        <taxon>Asterales</taxon>
        <taxon>Asteraceae</taxon>
        <taxon>Asteroideae</taxon>
        <taxon>Anthemideae</taxon>
        <taxon>Anthemidinae</taxon>
        <taxon>Tanacetum</taxon>
    </lineage>
</organism>
<feature type="region of interest" description="Disordered" evidence="3">
    <location>
        <begin position="591"/>
        <end position="611"/>
    </location>
</feature>
<feature type="region of interest" description="Disordered" evidence="3">
    <location>
        <begin position="542"/>
        <end position="568"/>
    </location>
</feature>
<feature type="compositionally biased region" description="Acidic residues" evidence="3">
    <location>
        <begin position="556"/>
        <end position="568"/>
    </location>
</feature>
<reference evidence="5" key="2">
    <citation type="submission" date="2022-01" db="EMBL/GenBank/DDBJ databases">
        <authorList>
            <person name="Yamashiro T."/>
            <person name="Shiraishi A."/>
            <person name="Satake H."/>
            <person name="Nakayama K."/>
        </authorList>
    </citation>
    <scope>NUCLEOTIDE SEQUENCE</scope>
</reference>
<keyword evidence="6" id="KW-1185">Reference proteome</keyword>
<comment type="caution">
    <text evidence="5">The sequence shown here is derived from an EMBL/GenBank/DDBJ whole genome shotgun (WGS) entry which is preliminary data.</text>
</comment>
<feature type="compositionally biased region" description="Polar residues" evidence="3">
    <location>
        <begin position="1"/>
        <end position="39"/>
    </location>
</feature>
<keyword evidence="2" id="KW-0175">Coiled coil</keyword>
<evidence type="ECO:0000313" key="6">
    <source>
        <dbReference type="Proteomes" id="UP001151760"/>
    </source>
</evidence>
<keyword evidence="1" id="KW-0479">Metal-binding</keyword>
<evidence type="ECO:0000256" key="2">
    <source>
        <dbReference type="SAM" id="Coils"/>
    </source>
</evidence>
<dbReference type="InterPro" id="IPR036875">
    <property type="entry name" value="Znf_CCHC_sf"/>
</dbReference>
<dbReference type="Proteomes" id="UP001151760">
    <property type="component" value="Unassembled WGS sequence"/>
</dbReference>
<evidence type="ECO:0000256" key="3">
    <source>
        <dbReference type="SAM" id="MobiDB-lite"/>
    </source>
</evidence>
<feature type="domain" description="CCHC-type" evidence="4">
    <location>
        <begin position="611"/>
        <end position="628"/>
    </location>
</feature>
<feature type="compositionally biased region" description="Acidic residues" evidence="3">
    <location>
        <begin position="645"/>
        <end position="654"/>
    </location>
</feature>
<feature type="coiled-coil region" evidence="2">
    <location>
        <begin position="703"/>
        <end position="732"/>
    </location>
</feature>
<dbReference type="PROSITE" id="PS50158">
    <property type="entry name" value="ZF_CCHC"/>
    <property type="match status" value="1"/>
</dbReference>
<evidence type="ECO:0000313" key="5">
    <source>
        <dbReference type="EMBL" id="GJS85684.1"/>
    </source>
</evidence>
<evidence type="ECO:0000259" key="4">
    <source>
        <dbReference type="PROSITE" id="PS50158"/>
    </source>
</evidence>
<reference evidence="5" key="1">
    <citation type="journal article" date="2022" name="Int. J. Mol. Sci.">
        <title>Draft Genome of Tanacetum Coccineum: Genomic Comparison of Closely Related Tanacetum-Family Plants.</title>
        <authorList>
            <person name="Yamashiro T."/>
            <person name="Shiraishi A."/>
            <person name="Nakayama K."/>
            <person name="Satake H."/>
        </authorList>
    </citation>
    <scope>NUCLEOTIDE SEQUENCE</scope>
</reference>
<feature type="region of interest" description="Disordered" evidence="3">
    <location>
        <begin position="1"/>
        <end position="46"/>
    </location>
</feature>
<proteinExistence type="predicted"/>
<name>A0ABQ4Z695_9ASTR</name>
<dbReference type="EMBL" id="BQNB010011069">
    <property type="protein sequence ID" value="GJS85684.1"/>
    <property type="molecule type" value="Genomic_DNA"/>
</dbReference>
<sequence length="732" mass="83023">MLLQSCPFSNKNGNSFKPTARTTANDDGTSTSMIPGSVTTEEKAQKKNDVKARSIFGGNDATRKTQKTLLKQMYENFNAPSTESFDSIFNMLQKIVSQLAILVSTANSPVKTVDTPDSTANLSDATVYVFLANQSNGSQLVHEDLEQIHEDNLEEIDLKWQLALLIMRARRGPRNQDNRNRNQDNSRRTVNVEETSSKVMVAIDGASFDWSFMTDEEVPTNMALMAFSDSEFNKSEFNLATYKRSLASVEEQLVFYKKNKVIFCDQIAVLKRDTSFKDSKINALKSEIKKLKKEKESNQIKIDKFENASKSLDKLIGSQIYDNNRKGVGFISYNVVSPPPTGLFVPPTIDLSNSGLEEFQQPEFEGYGPKTSKSVCKDTFNEVKKTPDAPLGRIKETGIFLNPNSYEAHFNYHQREGMVNENNYTRVNYDYSAKKAHPNSHKNMTPREVLMKTSLKPLNTARPVNIAHPKITLYSARPMSCFLKLAQSTVKRPYQSRTALTNKNFNQKVNTAKEKVYTAKPKAVNNARPTSTVVNVVRANQKKSRSIALKARKESSDDDSSTSDSEDEEYAMAVRDFKKFFKRRGRFVRQPHEERKSFQRNKDDKNGKGERKCFKCGDPNHLVGECPKLSRYQNQKAFDGGSWSDSDEDEEEKTNDEKCLLAKASNEVISEIEYFSDDLSSLDENDLDSKYSRLCKLGLKVMAKNKTLKQDKIELENEALELNDKLSKVRKR</sequence>
<dbReference type="InterPro" id="IPR001878">
    <property type="entry name" value="Znf_CCHC"/>
</dbReference>
<dbReference type="SUPFAM" id="SSF57756">
    <property type="entry name" value="Retrovirus zinc finger-like domains"/>
    <property type="match status" value="1"/>
</dbReference>
<keyword evidence="1" id="KW-0862">Zinc</keyword>
<feature type="region of interest" description="Disordered" evidence="3">
    <location>
        <begin position="637"/>
        <end position="657"/>
    </location>
</feature>
<feature type="coiled-coil region" evidence="2">
    <location>
        <begin position="239"/>
        <end position="308"/>
    </location>
</feature>
<protein>
    <submittedName>
        <fullName evidence="5">Ribonuclease H-like domain-containing protein</fullName>
    </submittedName>
</protein>
<evidence type="ECO:0000256" key="1">
    <source>
        <dbReference type="PROSITE-ProRule" id="PRU00047"/>
    </source>
</evidence>
<accession>A0ABQ4Z695</accession>
<keyword evidence="1" id="KW-0863">Zinc-finger</keyword>